<keyword evidence="9" id="KW-1278">Translocase</keyword>
<dbReference type="Pfam" id="PF00116">
    <property type="entry name" value="COX2"/>
    <property type="match status" value="1"/>
</dbReference>
<comment type="cofactor">
    <cofactor evidence="1">
        <name>Cu cation</name>
        <dbReference type="ChEBI" id="CHEBI:23378"/>
    </cofactor>
</comment>
<evidence type="ECO:0000256" key="14">
    <source>
        <dbReference type="ARBA" id="ARBA00031389"/>
    </source>
</evidence>
<evidence type="ECO:0000256" key="3">
    <source>
        <dbReference type="ARBA" id="ARBA00007866"/>
    </source>
</evidence>
<evidence type="ECO:0000256" key="17">
    <source>
        <dbReference type="SAM" id="MobiDB-lite"/>
    </source>
</evidence>
<geneLocation type="mitochondrion" evidence="21"/>
<feature type="coiled-coil region" evidence="16">
    <location>
        <begin position="618"/>
        <end position="645"/>
    </location>
</feature>
<keyword evidence="6" id="KW-0679">Respiratory chain</keyword>
<keyword evidence="10" id="KW-0249">Electron transport</keyword>
<evidence type="ECO:0000259" key="19">
    <source>
        <dbReference type="PROSITE" id="PS50857"/>
    </source>
</evidence>
<dbReference type="SUPFAM" id="SSF49503">
    <property type="entry name" value="Cupredoxins"/>
    <property type="match status" value="2"/>
</dbReference>
<sequence>MKIPYKNIFQIIPSSFFFFSKLSFLSFFFIVHSRTVANMDASHPWQVGFQDPATPIMEGIIFFNGLLMTFMIFIACLVGWLLYKSLTLFNESVHSNPVGFTHSTLLEVVWTIIPAAILMIISIPSYNLLYAMDEVIDPSLTIKVVGHQWYWSYECSDFEIAPQFQKVYSPELEDARKSLKIMTLVLEKASKEVEEGVTQTQLSIAKEISKFIDEEITEDLSRNASLLLAGRINFITEILQYEEVKKVSYNDSNTIKRESAKFLSLLSSVNDDLNKNQLITEQKEAVTKLLRTFKQYLRITEEDKLNELPKSIIKDLTLSSDNSLSEKEGSSDSKNFGSDDDSDSDGSVVSDLTYYDKSNSNWDWCEFLAVKKKYEIDDSTLTRKGSDALTSEKICNSAALFPEENDTPFIELVDNMSRDLKELNRFIPIANLSEDKLIDTQLIDHQLRLTRAEREGYSSKYALDTAIVIDTFVNREYNTALDELNNAKYYSHWANIELAAAKVNKLTAEYLQADASLGVTDPLFVRSVWINQKGYYSWSRFLRLAIKKLSDEERLVFLKADEKLNGANSLLGKAQRNLSAEELIRSNSIADNAKAQFLAMEREVVPAVEEFNRGKIILANAEAELKSFQEISDRAATRLENAENAFKKVKPVADRAKARLNAVKSVYNTAQLNLTGIDNSPKPINGNIILEEAQNNFEIIKNSFDQALTNLYNSKKELNVAEERLKEVNVNLDKTKRLFEDTGLLEIQTPVEGKPIEYYPNHLWEAHNEDYEFVKAQLITDTAELEAAKASVNLAEANLSSIGAQLLESELNKSKALIEVLKLNEDNLDALNSEIKHISSIELGIAEVIYTKALDNFEREGSKISELIVRRAEKGLIDAKINGTNGYLDLFLKTNFDSLNSNKLISDYADMCLLSAHEELIDAEKDYEKASRLLNKSKKILERVTFDLSKDYDNPYLETLRDLHKNIGLSLKNSIDQLRLTEIEFSPLKIRLEPGVIQSKSYKEVVLAKAELANTKWLAARVAKTLDIPLCEEAKPFNVQFSHLNTENSSNLVNEDPKDNTSSFGEGDASSDDSSDKIPSKSEKEIKEILSKLDDIEISYNAEGFKKKIVTIFSELSKTLDNTKIDSLLTLLDKSLNSMAEEEVEINSYLRRQIGHLKRELDYFKMKEEQEVEPINFDSYLIADEDLVIPEVFGTGKAGKVFRLLEVDNRLFVPTNTHIRLLVTSADVLHSWAVPSLGIKVDACPGRLNQVFLFVKREGVFYGQCSELCGVNHGFMPIVVQAVSQDEYLTWVGKRLCS</sequence>
<comment type="similarity">
    <text evidence="3">Belongs to the cytochrome c oxidase subunit 2 family.</text>
</comment>
<dbReference type="GO" id="GO:0042773">
    <property type="term" value="P:ATP synthesis coupled electron transport"/>
    <property type="evidence" value="ECO:0007669"/>
    <property type="project" value="TreeGrafter"/>
</dbReference>
<keyword evidence="11 18" id="KW-1133">Transmembrane helix</keyword>
<keyword evidence="13 18" id="KW-0472">Membrane</keyword>
<dbReference type="InterPro" id="IPR034210">
    <property type="entry name" value="CcO_II_C"/>
</dbReference>
<proteinExistence type="inferred from homology"/>
<dbReference type="EMBL" id="KM244739">
    <property type="protein sequence ID" value="AIR12188.1"/>
    <property type="molecule type" value="Genomic_DNA"/>
</dbReference>
<dbReference type="InterPro" id="IPR011759">
    <property type="entry name" value="Cyt_c_oxidase_su2_TM_dom"/>
</dbReference>
<evidence type="ECO:0000256" key="2">
    <source>
        <dbReference type="ARBA" id="ARBA00004141"/>
    </source>
</evidence>
<keyword evidence="8" id="KW-0479">Metal-binding</keyword>
<name>A0A0U1XDJ3_9PHAE</name>
<dbReference type="PRINTS" id="PR01166">
    <property type="entry name" value="CYCOXIDASEII"/>
</dbReference>
<evidence type="ECO:0000256" key="18">
    <source>
        <dbReference type="SAM" id="Phobius"/>
    </source>
</evidence>
<feature type="transmembrane region" description="Helical" evidence="18">
    <location>
        <begin position="12"/>
        <end position="31"/>
    </location>
</feature>
<feature type="transmembrane region" description="Helical" evidence="18">
    <location>
        <begin position="104"/>
        <end position="126"/>
    </location>
</feature>
<keyword evidence="21" id="KW-0496">Mitochondrion</keyword>
<feature type="coiled-coil region" evidence="16">
    <location>
        <begin position="690"/>
        <end position="738"/>
    </location>
</feature>
<organism evidence="21">
    <name type="scientific">Colpomenia peregrina</name>
    <dbReference type="NCBI Taxonomy" id="27965"/>
    <lineage>
        <taxon>Eukaryota</taxon>
        <taxon>Sar</taxon>
        <taxon>Stramenopiles</taxon>
        <taxon>Ochrophyta</taxon>
        <taxon>PX clade</taxon>
        <taxon>Phaeophyceae</taxon>
        <taxon>Ectocarpales</taxon>
        <taxon>Scytosiphonaceae</taxon>
        <taxon>Colpomenia</taxon>
    </lineage>
</organism>
<dbReference type="PROSITE" id="PS50999">
    <property type="entry name" value="COX2_TM"/>
    <property type="match status" value="1"/>
</dbReference>
<evidence type="ECO:0000256" key="5">
    <source>
        <dbReference type="ARBA" id="ARBA00022448"/>
    </source>
</evidence>
<dbReference type="PROSITE" id="PS50857">
    <property type="entry name" value="COX2_CUA"/>
    <property type="match status" value="1"/>
</dbReference>
<dbReference type="CDD" id="cd13912">
    <property type="entry name" value="CcO_II_C"/>
    <property type="match status" value="1"/>
</dbReference>
<evidence type="ECO:0000256" key="8">
    <source>
        <dbReference type="ARBA" id="ARBA00022723"/>
    </source>
</evidence>
<evidence type="ECO:0000256" key="9">
    <source>
        <dbReference type="ARBA" id="ARBA00022967"/>
    </source>
</evidence>
<evidence type="ECO:0000256" key="15">
    <source>
        <dbReference type="ARBA" id="ARBA00049512"/>
    </source>
</evidence>
<dbReference type="PROSITE" id="PS00078">
    <property type="entry name" value="COX2"/>
    <property type="match status" value="1"/>
</dbReference>
<keyword evidence="5" id="KW-0813">Transport</keyword>
<comment type="catalytic activity">
    <reaction evidence="15">
        <text>4 Fe(II)-[cytochrome c] + O2 + 8 H(+)(in) = 4 Fe(III)-[cytochrome c] + 2 H2O + 4 H(+)(out)</text>
        <dbReference type="Rhea" id="RHEA:11436"/>
        <dbReference type="Rhea" id="RHEA-COMP:10350"/>
        <dbReference type="Rhea" id="RHEA-COMP:14399"/>
        <dbReference type="ChEBI" id="CHEBI:15377"/>
        <dbReference type="ChEBI" id="CHEBI:15378"/>
        <dbReference type="ChEBI" id="CHEBI:15379"/>
        <dbReference type="ChEBI" id="CHEBI:29033"/>
        <dbReference type="ChEBI" id="CHEBI:29034"/>
        <dbReference type="EC" id="7.1.1.9"/>
    </reaction>
    <physiologicalReaction direction="left-to-right" evidence="15">
        <dbReference type="Rhea" id="RHEA:11437"/>
    </physiologicalReaction>
</comment>
<protein>
    <recommendedName>
        <fullName evidence="4">cytochrome-c oxidase</fullName>
        <ecNumber evidence="4">7.1.1.9</ecNumber>
    </recommendedName>
    <alternativeName>
        <fullName evidence="14">Cytochrome c oxidase polypeptide II</fullName>
    </alternativeName>
</protein>
<dbReference type="GO" id="GO:0005507">
    <property type="term" value="F:copper ion binding"/>
    <property type="evidence" value="ECO:0007669"/>
    <property type="project" value="InterPro"/>
</dbReference>
<feature type="domain" description="Cytochrome oxidase subunit II copper A binding" evidence="19">
    <location>
        <begin position="1095"/>
        <end position="1294"/>
    </location>
</feature>
<dbReference type="GO" id="GO:0016020">
    <property type="term" value="C:membrane"/>
    <property type="evidence" value="ECO:0007669"/>
    <property type="project" value="UniProtKB-SubCell"/>
</dbReference>
<dbReference type="Gene3D" id="1.10.287.90">
    <property type="match status" value="1"/>
</dbReference>
<feature type="region of interest" description="Disordered" evidence="17">
    <location>
        <begin position="322"/>
        <end position="346"/>
    </location>
</feature>
<evidence type="ECO:0000256" key="7">
    <source>
        <dbReference type="ARBA" id="ARBA00022692"/>
    </source>
</evidence>
<evidence type="ECO:0000256" key="12">
    <source>
        <dbReference type="ARBA" id="ARBA00023008"/>
    </source>
</evidence>
<dbReference type="InterPro" id="IPR045187">
    <property type="entry name" value="CcO_II"/>
</dbReference>
<comment type="subcellular location">
    <subcellularLocation>
        <location evidence="2">Membrane</location>
        <topology evidence="2">Multi-pass membrane protein</topology>
    </subcellularLocation>
</comment>
<feature type="transmembrane region" description="Helical" evidence="18">
    <location>
        <begin position="60"/>
        <end position="83"/>
    </location>
</feature>
<dbReference type="InterPro" id="IPR036257">
    <property type="entry name" value="Cyt_c_oxidase_su2_TM_sf"/>
</dbReference>
<evidence type="ECO:0000256" key="16">
    <source>
        <dbReference type="SAM" id="Coils"/>
    </source>
</evidence>
<evidence type="ECO:0000256" key="13">
    <source>
        <dbReference type="ARBA" id="ARBA00023136"/>
    </source>
</evidence>
<dbReference type="Gene3D" id="2.60.40.420">
    <property type="entry name" value="Cupredoxins - blue copper proteins"/>
    <property type="match status" value="1"/>
</dbReference>
<dbReference type="GO" id="GO:0004129">
    <property type="term" value="F:cytochrome-c oxidase activity"/>
    <property type="evidence" value="ECO:0007669"/>
    <property type="project" value="UniProtKB-EC"/>
</dbReference>
<evidence type="ECO:0000256" key="4">
    <source>
        <dbReference type="ARBA" id="ARBA00012949"/>
    </source>
</evidence>
<evidence type="ECO:0000256" key="11">
    <source>
        <dbReference type="ARBA" id="ARBA00022989"/>
    </source>
</evidence>
<dbReference type="InterPro" id="IPR002429">
    <property type="entry name" value="CcO_II-like_C"/>
</dbReference>
<gene>
    <name evidence="21" type="primary">cox2</name>
    <name evidence="21" type="ORF">CopeMp28</name>
</gene>
<dbReference type="EC" id="7.1.1.9" evidence="4"/>
<dbReference type="GeneID" id="20864704"/>
<keyword evidence="7 18" id="KW-0812">Transmembrane</keyword>
<evidence type="ECO:0000256" key="6">
    <source>
        <dbReference type="ARBA" id="ARBA00022660"/>
    </source>
</evidence>
<dbReference type="InterPro" id="IPR001505">
    <property type="entry name" value="Copper_CuA"/>
</dbReference>
<keyword evidence="12" id="KW-0186">Copper</keyword>
<evidence type="ECO:0000256" key="1">
    <source>
        <dbReference type="ARBA" id="ARBA00001935"/>
    </source>
</evidence>
<dbReference type="PANTHER" id="PTHR22888:SF9">
    <property type="entry name" value="CYTOCHROME C OXIDASE SUBUNIT 2"/>
    <property type="match status" value="1"/>
</dbReference>
<dbReference type="RefSeq" id="YP_009092626.1">
    <property type="nucleotide sequence ID" value="NC_025302.1"/>
</dbReference>
<dbReference type="PANTHER" id="PTHR22888">
    <property type="entry name" value="CYTOCHROME C OXIDASE, SUBUNIT II"/>
    <property type="match status" value="1"/>
</dbReference>
<evidence type="ECO:0000256" key="10">
    <source>
        <dbReference type="ARBA" id="ARBA00022982"/>
    </source>
</evidence>
<evidence type="ECO:0000313" key="21">
    <source>
        <dbReference type="EMBL" id="AIR12188.1"/>
    </source>
</evidence>
<keyword evidence="16" id="KW-0175">Coiled coil</keyword>
<dbReference type="Pfam" id="PF02790">
    <property type="entry name" value="COX2_TM"/>
    <property type="match status" value="1"/>
</dbReference>
<accession>A0A0U1XDJ3</accession>
<evidence type="ECO:0000259" key="20">
    <source>
        <dbReference type="PROSITE" id="PS50999"/>
    </source>
</evidence>
<feature type="region of interest" description="Disordered" evidence="17">
    <location>
        <begin position="1048"/>
        <end position="1081"/>
    </location>
</feature>
<feature type="domain" description="Cytochrome oxidase subunit II transmembrane region profile" evidence="20">
    <location>
        <begin position="41"/>
        <end position="136"/>
    </location>
</feature>
<dbReference type="SUPFAM" id="SSF81464">
    <property type="entry name" value="Cytochrome c oxidase subunit II-like, transmembrane region"/>
    <property type="match status" value="1"/>
</dbReference>
<dbReference type="InterPro" id="IPR008972">
    <property type="entry name" value="Cupredoxin"/>
</dbReference>
<reference evidence="21" key="1">
    <citation type="journal article" date="2014" name="Mitochondrial DNA">
        <title>Complete mitochondrial genome of the brown alga Colpomenia peregrina (Scytosiphonaceae, Phaeophyceae): genome characterization and comparative analyses.</title>
        <authorList>
            <person name="Liu F."/>
            <person name="Pang S."/>
            <person name="Li J."/>
            <person name="Li X."/>
        </authorList>
    </citation>
    <scope>NUCLEOTIDE SEQUENCE</scope>
</reference>